<evidence type="ECO:0000313" key="2">
    <source>
        <dbReference type="Proteomes" id="UP001147653"/>
    </source>
</evidence>
<dbReference type="Gene3D" id="3.10.450.40">
    <property type="match status" value="1"/>
</dbReference>
<sequence>MTTTRYALAALVVALALVGLFAFLKDDDRPVDPTGPQARAAIEAARAIVPGELVDVSRDVDDAYKWEVTLRAFGNDYEVELEPRTLALLRIDYD</sequence>
<gene>
    <name evidence="1" type="ORF">OJ997_12495</name>
</gene>
<proteinExistence type="predicted"/>
<dbReference type="EMBL" id="JAPDDP010000018">
    <property type="protein sequence ID" value="MDA0181117.1"/>
    <property type="molecule type" value="Genomic_DNA"/>
</dbReference>
<evidence type="ECO:0008006" key="3">
    <source>
        <dbReference type="Google" id="ProtNLM"/>
    </source>
</evidence>
<organism evidence="1 2">
    <name type="scientific">Solirubrobacter phytolaccae</name>
    <dbReference type="NCBI Taxonomy" id="1404360"/>
    <lineage>
        <taxon>Bacteria</taxon>
        <taxon>Bacillati</taxon>
        <taxon>Actinomycetota</taxon>
        <taxon>Thermoleophilia</taxon>
        <taxon>Solirubrobacterales</taxon>
        <taxon>Solirubrobacteraceae</taxon>
        <taxon>Solirubrobacter</taxon>
    </lineage>
</organism>
<evidence type="ECO:0000313" key="1">
    <source>
        <dbReference type="EMBL" id="MDA0181117.1"/>
    </source>
</evidence>
<dbReference type="Proteomes" id="UP001147653">
    <property type="component" value="Unassembled WGS sequence"/>
</dbReference>
<dbReference type="AlphaFoldDB" id="A0A9X3NAC0"/>
<reference evidence="1" key="1">
    <citation type="submission" date="2022-10" db="EMBL/GenBank/DDBJ databases">
        <title>The WGS of Solirubrobacter phytolaccae KCTC 29190.</title>
        <authorList>
            <person name="Jiang Z."/>
        </authorList>
    </citation>
    <scope>NUCLEOTIDE SEQUENCE</scope>
    <source>
        <strain evidence="1">KCTC 29190</strain>
    </source>
</reference>
<keyword evidence="2" id="KW-1185">Reference proteome</keyword>
<name>A0A9X3NAC0_9ACTN</name>
<comment type="caution">
    <text evidence="1">The sequence shown here is derived from an EMBL/GenBank/DDBJ whole genome shotgun (WGS) entry which is preliminary data.</text>
</comment>
<accession>A0A9X3NAC0</accession>
<protein>
    <recommendedName>
        <fullName evidence="3">PepSY domain-containing protein</fullName>
    </recommendedName>
</protein>